<reference evidence="1 2" key="1">
    <citation type="submission" date="2018-03" db="EMBL/GenBank/DDBJ databases">
        <title>Genomic Encyclopedia of Archaeal and Bacterial Type Strains, Phase II (KMG-II): from individual species to whole genera.</title>
        <authorList>
            <person name="Goeker M."/>
        </authorList>
    </citation>
    <scope>NUCLEOTIDE SEQUENCE [LARGE SCALE GENOMIC DNA]</scope>
    <source>
        <strain evidence="1 2">DSM 100346</strain>
    </source>
</reference>
<sequence length="345" mass="39725">MKLARYIFLFIFIGIWAIGTSTELTKWAAEPGLVHDSYRYGDLYRLSNLKDFKDPRIPCPPYRPMDSYGTTKPVHLYIVGDSFTEADRIGQGNFAAQRYLYTHWSQTLHIKPDTTAINILILETVERHFREKFTHHPIQNILPDSATFVGAYPNTPMNRLDDLFRASSTEGRLDQLLFQNSLFLTLKEWKAQFNLRVFGRTTPEVTLVNQGEDIVYYMDTDTPNITSSFTDLSQAEVDSIVGHLNESKALLEKMGFDRVILSVIPNKVSVLMPTYGDYNQLITRTVQHPLLQMEAIDVLEDFRKSPENPYLKGDSHWTCQGQKIWVDKANQYIYSWVHEPAQDGS</sequence>
<evidence type="ECO:0000313" key="1">
    <source>
        <dbReference type="EMBL" id="PWJ56815.1"/>
    </source>
</evidence>
<dbReference type="EMBL" id="QGDT01000010">
    <property type="protein sequence ID" value="PWJ56815.1"/>
    <property type="molecule type" value="Genomic_DNA"/>
</dbReference>
<dbReference type="AlphaFoldDB" id="A0A316AG96"/>
<protein>
    <submittedName>
        <fullName evidence="1">Uncharacterized protein</fullName>
    </submittedName>
</protein>
<dbReference type="Proteomes" id="UP000245880">
    <property type="component" value="Unassembled WGS sequence"/>
</dbReference>
<name>A0A316AG96_9BACT</name>
<proteinExistence type="predicted"/>
<keyword evidence="2" id="KW-1185">Reference proteome</keyword>
<accession>A0A316AG96</accession>
<comment type="caution">
    <text evidence="1">The sequence shown here is derived from an EMBL/GenBank/DDBJ whole genome shotgun (WGS) entry which is preliminary data.</text>
</comment>
<gene>
    <name evidence="1" type="ORF">CLV98_110126</name>
</gene>
<dbReference type="OrthoDB" id="961233at2"/>
<dbReference type="RefSeq" id="WP_109676233.1">
    <property type="nucleotide sequence ID" value="NZ_QGDT01000010.1"/>
</dbReference>
<organism evidence="1 2">
    <name type="scientific">Dyadobacter jejuensis</name>
    <dbReference type="NCBI Taxonomy" id="1082580"/>
    <lineage>
        <taxon>Bacteria</taxon>
        <taxon>Pseudomonadati</taxon>
        <taxon>Bacteroidota</taxon>
        <taxon>Cytophagia</taxon>
        <taxon>Cytophagales</taxon>
        <taxon>Spirosomataceae</taxon>
        <taxon>Dyadobacter</taxon>
    </lineage>
</organism>
<evidence type="ECO:0000313" key="2">
    <source>
        <dbReference type="Proteomes" id="UP000245880"/>
    </source>
</evidence>